<feature type="transmembrane region" description="Helical" evidence="6">
    <location>
        <begin position="32"/>
        <end position="53"/>
    </location>
</feature>
<evidence type="ECO:0000313" key="9">
    <source>
        <dbReference type="Proteomes" id="UP001144471"/>
    </source>
</evidence>
<feature type="domain" description="EamA" evidence="7">
    <location>
        <begin position="152"/>
        <end position="288"/>
    </location>
</feature>
<dbReference type="PANTHER" id="PTHR32322">
    <property type="entry name" value="INNER MEMBRANE TRANSPORTER"/>
    <property type="match status" value="1"/>
</dbReference>
<dbReference type="InterPro" id="IPR050638">
    <property type="entry name" value="AA-Vitamin_Transporters"/>
</dbReference>
<reference evidence="8" key="1">
    <citation type="submission" date="2022-12" db="EMBL/GenBank/DDBJ databases">
        <title>Reference genome sequencing for broad-spectrum identification of bacterial and archaeal isolates by mass spectrometry.</title>
        <authorList>
            <person name="Sekiguchi Y."/>
            <person name="Tourlousse D.M."/>
        </authorList>
    </citation>
    <scope>NUCLEOTIDE SEQUENCE</scope>
    <source>
        <strain evidence="8">10succ1</strain>
    </source>
</reference>
<evidence type="ECO:0000256" key="3">
    <source>
        <dbReference type="ARBA" id="ARBA00022692"/>
    </source>
</evidence>
<keyword evidence="3 6" id="KW-0812">Transmembrane</keyword>
<proteinExistence type="predicted"/>
<keyword evidence="4 6" id="KW-1133">Transmembrane helix</keyword>
<keyword evidence="5 6" id="KW-0472">Membrane</keyword>
<evidence type="ECO:0000256" key="4">
    <source>
        <dbReference type="ARBA" id="ARBA00022989"/>
    </source>
</evidence>
<protein>
    <submittedName>
        <fullName evidence="8">Membrane protein</fullName>
    </submittedName>
</protein>
<feature type="transmembrane region" description="Helical" evidence="6">
    <location>
        <begin position="246"/>
        <end position="265"/>
    </location>
</feature>
<name>A0A9W6GIY5_9FUSO</name>
<feature type="transmembrane region" description="Helical" evidence="6">
    <location>
        <begin position="7"/>
        <end position="26"/>
    </location>
</feature>
<feature type="domain" description="EamA" evidence="7">
    <location>
        <begin position="8"/>
        <end position="138"/>
    </location>
</feature>
<dbReference type="SUPFAM" id="SSF103481">
    <property type="entry name" value="Multidrug resistance efflux transporter EmrE"/>
    <property type="match status" value="2"/>
</dbReference>
<dbReference type="PANTHER" id="PTHR32322:SF18">
    <property type="entry name" value="S-ADENOSYLMETHIONINE_S-ADENOSYLHOMOCYSTEINE TRANSPORTER"/>
    <property type="match status" value="1"/>
</dbReference>
<evidence type="ECO:0000256" key="5">
    <source>
        <dbReference type="ARBA" id="ARBA00023136"/>
    </source>
</evidence>
<feature type="transmembrane region" description="Helical" evidence="6">
    <location>
        <begin position="151"/>
        <end position="171"/>
    </location>
</feature>
<evidence type="ECO:0000313" key="8">
    <source>
        <dbReference type="EMBL" id="GLI54952.1"/>
    </source>
</evidence>
<dbReference type="AlphaFoldDB" id="A0A9W6GIY5"/>
<organism evidence="8 9">
    <name type="scientific">Propionigenium maris DSM 9537</name>
    <dbReference type="NCBI Taxonomy" id="1123000"/>
    <lineage>
        <taxon>Bacteria</taxon>
        <taxon>Fusobacteriati</taxon>
        <taxon>Fusobacteriota</taxon>
        <taxon>Fusobacteriia</taxon>
        <taxon>Fusobacteriales</taxon>
        <taxon>Fusobacteriaceae</taxon>
        <taxon>Propionigenium</taxon>
    </lineage>
</organism>
<sequence>MGVVNKNLMIIATLFFSGAFIAGKFSVAEFPVYSLTFFRFLIAAVVLFFILRIKGVDLSLEKRDIPRVVLLSLLGMVGYHVFFFTALKHTSSVNTSLIAAMNPIVTTIMASIFLKEKFPKKAIGGILISFTGVALIVTNGSLEVIKNMNFNIGDIYMLMAILSFSIYFIVLKGIVGRIDPMKLTFYVFFFCVVMLVPMVIYENPVEYLPRTTSKGWGSLIYMSIFASVVAYLIQQISVKRIGPAKTSLYVNLVPLFSMIMAYFILGEVITLPKIFAGAMIISGVLITLKSKSS</sequence>
<comment type="caution">
    <text evidence="8">The sequence shown here is derived from an EMBL/GenBank/DDBJ whole genome shotgun (WGS) entry which is preliminary data.</text>
</comment>
<feature type="transmembrane region" description="Helical" evidence="6">
    <location>
        <begin position="65"/>
        <end position="87"/>
    </location>
</feature>
<dbReference type="InterPro" id="IPR037185">
    <property type="entry name" value="EmrE-like"/>
</dbReference>
<evidence type="ECO:0000259" key="7">
    <source>
        <dbReference type="Pfam" id="PF00892"/>
    </source>
</evidence>
<evidence type="ECO:0000256" key="6">
    <source>
        <dbReference type="SAM" id="Phobius"/>
    </source>
</evidence>
<dbReference type="GO" id="GO:0005886">
    <property type="term" value="C:plasma membrane"/>
    <property type="evidence" value="ECO:0007669"/>
    <property type="project" value="UniProtKB-SubCell"/>
</dbReference>
<evidence type="ECO:0000256" key="1">
    <source>
        <dbReference type="ARBA" id="ARBA00004651"/>
    </source>
</evidence>
<dbReference type="InterPro" id="IPR000620">
    <property type="entry name" value="EamA_dom"/>
</dbReference>
<feature type="transmembrane region" description="Helical" evidence="6">
    <location>
        <begin position="93"/>
        <end position="114"/>
    </location>
</feature>
<accession>A0A9W6GIY5</accession>
<comment type="subcellular location">
    <subcellularLocation>
        <location evidence="1">Cell membrane</location>
        <topology evidence="1">Multi-pass membrane protein</topology>
    </subcellularLocation>
</comment>
<evidence type="ECO:0000256" key="2">
    <source>
        <dbReference type="ARBA" id="ARBA00022475"/>
    </source>
</evidence>
<keyword evidence="9" id="KW-1185">Reference proteome</keyword>
<feature type="transmembrane region" description="Helical" evidence="6">
    <location>
        <begin position="183"/>
        <end position="201"/>
    </location>
</feature>
<feature type="transmembrane region" description="Helical" evidence="6">
    <location>
        <begin position="216"/>
        <end position="234"/>
    </location>
</feature>
<dbReference type="Proteomes" id="UP001144471">
    <property type="component" value="Unassembled WGS sequence"/>
</dbReference>
<keyword evidence="2" id="KW-1003">Cell membrane</keyword>
<feature type="transmembrane region" description="Helical" evidence="6">
    <location>
        <begin position="271"/>
        <end position="288"/>
    </location>
</feature>
<dbReference type="EMBL" id="BSDY01000002">
    <property type="protein sequence ID" value="GLI54952.1"/>
    <property type="molecule type" value="Genomic_DNA"/>
</dbReference>
<gene>
    <name evidence="8" type="ORF">PM10SUCC1_04670</name>
</gene>
<feature type="transmembrane region" description="Helical" evidence="6">
    <location>
        <begin position="126"/>
        <end position="145"/>
    </location>
</feature>
<dbReference type="Pfam" id="PF00892">
    <property type="entry name" value="EamA"/>
    <property type="match status" value="2"/>
</dbReference>